<name>A0A6B3RII3_9RHOB</name>
<reference evidence="1 2" key="1">
    <citation type="submission" date="2020-02" db="EMBL/GenBank/DDBJ databases">
        <title>Rhodobacter algicola sp. nov., isolated from microalga culture.</title>
        <authorList>
            <person name="Park C.-Y."/>
        </authorList>
    </citation>
    <scope>NUCLEOTIDE SEQUENCE [LARGE SCALE GENOMIC DNA]</scope>
    <source>
        <strain evidence="1 2">ETT8</strain>
    </source>
</reference>
<evidence type="ECO:0000313" key="2">
    <source>
        <dbReference type="Proteomes" id="UP000481421"/>
    </source>
</evidence>
<gene>
    <name evidence="1" type="ORF">G3572_06505</name>
</gene>
<accession>A0A6B3RII3</accession>
<keyword evidence="2" id="KW-1185">Reference proteome</keyword>
<dbReference type="EMBL" id="JAAIKE010000001">
    <property type="protein sequence ID" value="NEX45847.1"/>
    <property type="molecule type" value="Genomic_DNA"/>
</dbReference>
<proteinExistence type="predicted"/>
<organism evidence="1 2">
    <name type="scientific">Pseudotabrizicola algicola</name>
    <dbReference type="NCBI Taxonomy" id="2709381"/>
    <lineage>
        <taxon>Bacteria</taxon>
        <taxon>Pseudomonadati</taxon>
        <taxon>Pseudomonadota</taxon>
        <taxon>Alphaproteobacteria</taxon>
        <taxon>Rhodobacterales</taxon>
        <taxon>Paracoccaceae</taxon>
        <taxon>Pseudotabrizicola</taxon>
    </lineage>
</organism>
<protein>
    <submittedName>
        <fullName evidence="1">Uncharacterized protein</fullName>
    </submittedName>
</protein>
<evidence type="ECO:0000313" key="1">
    <source>
        <dbReference type="EMBL" id="NEX45847.1"/>
    </source>
</evidence>
<comment type="caution">
    <text evidence="1">The sequence shown here is derived from an EMBL/GenBank/DDBJ whole genome shotgun (WGS) entry which is preliminary data.</text>
</comment>
<dbReference type="AlphaFoldDB" id="A0A6B3RII3"/>
<dbReference type="RefSeq" id="WP_164609823.1">
    <property type="nucleotide sequence ID" value="NZ_JAAIKE010000001.1"/>
</dbReference>
<dbReference type="Proteomes" id="UP000481421">
    <property type="component" value="Unassembled WGS sequence"/>
</dbReference>
<sequence length="231" mass="26566">MDYLIDKKFEFIRDTQTSLYSWCIREHDENGAVDLIPYGYSIFFTATSIQCSRSSSIGEEDKPDSRIISATMRTGSPYTDHLRNGRPWIGVIGSSRVVKDVTIKLCRAKDGEDESCVVYAGIKTIDKYERQYDQEDFIEIYVTISQERFDHMESLALSSRPVRMLFRFSIAEGFYAEWSPDPHFAYIKFLTREKPHAQPEVQGDQRPFPVVGKVGEFSVSIHADVPCMDKE</sequence>